<dbReference type="InterPro" id="IPR013767">
    <property type="entry name" value="PAS_fold"/>
</dbReference>
<comment type="catalytic activity">
    <reaction evidence="1">
        <text>3',3'-c-di-GMP + H2O = 5'-phosphoguanylyl(3'-&gt;5')guanosine + H(+)</text>
        <dbReference type="Rhea" id="RHEA:24902"/>
        <dbReference type="ChEBI" id="CHEBI:15377"/>
        <dbReference type="ChEBI" id="CHEBI:15378"/>
        <dbReference type="ChEBI" id="CHEBI:58754"/>
        <dbReference type="ChEBI" id="CHEBI:58805"/>
        <dbReference type="EC" id="3.1.4.52"/>
    </reaction>
    <physiologicalReaction direction="left-to-right" evidence="1">
        <dbReference type="Rhea" id="RHEA:24903"/>
    </physiologicalReaction>
</comment>
<dbReference type="Gene3D" id="3.20.20.450">
    <property type="entry name" value="EAL domain"/>
    <property type="match status" value="1"/>
</dbReference>
<dbReference type="Gene3D" id="3.30.70.270">
    <property type="match status" value="1"/>
</dbReference>
<dbReference type="PATRIC" id="fig|269796.9.peg.3250"/>
<evidence type="ECO:0000259" key="5">
    <source>
        <dbReference type="PROSITE" id="PS50883"/>
    </source>
</evidence>
<dbReference type="GO" id="GO:0071732">
    <property type="term" value="P:cellular response to nitric oxide"/>
    <property type="evidence" value="ECO:0007669"/>
    <property type="project" value="UniProtKB-ARBA"/>
</dbReference>
<dbReference type="SMART" id="SM00091">
    <property type="entry name" value="PAS"/>
    <property type="match status" value="3"/>
</dbReference>
<evidence type="ECO:0000259" key="4">
    <source>
        <dbReference type="PROSITE" id="PS50113"/>
    </source>
</evidence>
<dbReference type="SMART" id="SM00086">
    <property type="entry name" value="PAC"/>
    <property type="match status" value="2"/>
</dbReference>
<dbReference type="PROSITE" id="PS50112">
    <property type="entry name" value="PAS"/>
    <property type="match status" value="2"/>
</dbReference>
<dbReference type="HOGENOM" id="CLU_000445_70_20_5"/>
<dbReference type="KEGG" id="rru:Rru_A3137"/>
<feature type="domain" description="PAS" evidence="3">
    <location>
        <begin position="162"/>
        <end position="199"/>
    </location>
</feature>
<dbReference type="Proteomes" id="UP000001929">
    <property type="component" value="Chromosome"/>
</dbReference>
<name>Q2RPL3_RHORT</name>
<evidence type="ECO:0000313" key="7">
    <source>
        <dbReference type="EMBL" id="ABC23932.1"/>
    </source>
</evidence>
<dbReference type="Gene3D" id="3.30.450.20">
    <property type="entry name" value="PAS domain"/>
    <property type="match status" value="3"/>
</dbReference>
<dbReference type="PANTHER" id="PTHR44757">
    <property type="entry name" value="DIGUANYLATE CYCLASE DGCP"/>
    <property type="match status" value="1"/>
</dbReference>
<dbReference type="Pfam" id="PF08448">
    <property type="entry name" value="PAS_4"/>
    <property type="match status" value="1"/>
</dbReference>
<dbReference type="InterPro" id="IPR001633">
    <property type="entry name" value="EAL_dom"/>
</dbReference>
<dbReference type="InterPro" id="IPR029787">
    <property type="entry name" value="Nucleotide_cyclase"/>
</dbReference>
<accession>Q2RPL3</accession>
<gene>
    <name evidence="7" type="ordered locus">Rru_A3137</name>
</gene>
<reference evidence="7 8" key="1">
    <citation type="journal article" date="2011" name="Stand. Genomic Sci.">
        <title>Complete genome sequence of Rhodospirillum rubrum type strain (S1).</title>
        <authorList>
            <person name="Munk A.C."/>
            <person name="Copeland A."/>
            <person name="Lucas S."/>
            <person name="Lapidus A."/>
            <person name="Del Rio T.G."/>
            <person name="Barry K."/>
            <person name="Detter J.C."/>
            <person name="Hammon N."/>
            <person name="Israni S."/>
            <person name="Pitluck S."/>
            <person name="Brettin T."/>
            <person name="Bruce D."/>
            <person name="Han C."/>
            <person name="Tapia R."/>
            <person name="Gilna P."/>
            <person name="Schmutz J."/>
            <person name="Larimer F."/>
            <person name="Land M."/>
            <person name="Kyrpides N.C."/>
            <person name="Mavromatis K."/>
            <person name="Richardson P."/>
            <person name="Rohde M."/>
            <person name="Goker M."/>
            <person name="Klenk H.P."/>
            <person name="Zhang Y."/>
            <person name="Roberts G.P."/>
            <person name="Reslewic S."/>
            <person name="Schwartz D.C."/>
        </authorList>
    </citation>
    <scope>NUCLEOTIDE SEQUENCE [LARGE SCALE GENOMIC DNA]</scope>
    <source>
        <strain evidence="8">ATCC 11170 / ATH 1.1.1 / DSM 467 / LMG 4362 / NCIMB 8255 / S1</strain>
    </source>
</reference>
<dbReference type="SUPFAM" id="SSF141868">
    <property type="entry name" value="EAL domain-like"/>
    <property type="match status" value="1"/>
</dbReference>
<feature type="domain" description="PAC" evidence="4">
    <location>
        <begin position="359"/>
        <end position="411"/>
    </location>
</feature>
<dbReference type="PROSITE" id="PS50113">
    <property type="entry name" value="PAC"/>
    <property type="match status" value="2"/>
</dbReference>
<dbReference type="FunFam" id="3.30.70.270:FF:000001">
    <property type="entry name" value="Diguanylate cyclase domain protein"/>
    <property type="match status" value="1"/>
</dbReference>
<dbReference type="FunFam" id="3.20.20.450:FF:000001">
    <property type="entry name" value="Cyclic di-GMP phosphodiesterase yahA"/>
    <property type="match status" value="1"/>
</dbReference>
<evidence type="ECO:0000256" key="2">
    <source>
        <dbReference type="SAM" id="MobiDB-lite"/>
    </source>
</evidence>
<dbReference type="InterPro" id="IPR052155">
    <property type="entry name" value="Biofilm_reg_signaling"/>
</dbReference>
<feature type="region of interest" description="Disordered" evidence="2">
    <location>
        <begin position="1"/>
        <end position="29"/>
    </location>
</feature>
<dbReference type="NCBIfam" id="TIGR00254">
    <property type="entry name" value="GGDEF"/>
    <property type="match status" value="1"/>
</dbReference>
<feature type="domain" description="EAL" evidence="5">
    <location>
        <begin position="585"/>
        <end position="838"/>
    </location>
</feature>
<dbReference type="NCBIfam" id="TIGR00229">
    <property type="entry name" value="sensory_box"/>
    <property type="match status" value="3"/>
</dbReference>
<dbReference type="GO" id="GO:0006355">
    <property type="term" value="P:regulation of DNA-templated transcription"/>
    <property type="evidence" value="ECO:0007669"/>
    <property type="project" value="InterPro"/>
</dbReference>
<dbReference type="STRING" id="269796.Rru_A3137"/>
<dbReference type="eggNOG" id="COG5001">
    <property type="taxonomic scope" value="Bacteria"/>
</dbReference>
<keyword evidence="8" id="KW-1185">Reference proteome</keyword>
<feature type="compositionally biased region" description="Pro residues" evidence="2">
    <location>
        <begin position="1"/>
        <end position="10"/>
    </location>
</feature>
<evidence type="ECO:0000256" key="1">
    <source>
        <dbReference type="ARBA" id="ARBA00051114"/>
    </source>
</evidence>
<dbReference type="InterPro" id="IPR000014">
    <property type="entry name" value="PAS"/>
</dbReference>
<dbReference type="InterPro" id="IPR013656">
    <property type="entry name" value="PAS_4"/>
</dbReference>
<dbReference type="SMART" id="SM00267">
    <property type="entry name" value="GGDEF"/>
    <property type="match status" value="1"/>
</dbReference>
<dbReference type="PROSITE" id="PS50883">
    <property type="entry name" value="EAL"/>
    <property type="match status" value="1"/>
</dbReference>
<dbReference type="SUPFAM" id="SSF55073">
    <property type="entry name" value="Nucleotide cyclase"/>
    <property type="match status" value="1"/>
</dbReference>
<dbReference type="InterPro" id="IPR035919">
    <property type="entry name" value="EAL_sf"/>
</dbReference>
<dbReference type="InterPro" id="IPR043128">
    <property type="entry name" value="Rev_trsase/Diguanyl_cyclase"/>
</dbReference>
<feature type="domain" description="PAS" evidence="3">
    <location>
        <begin position="286"/>
        <end position="344"/>
    </location>
</feature>
<dbReference type="SUPFAM" id="SSF55785">
    <property type="entry name" value="PYP-like sensor domain (PAS domain)"/>
    <property type="match status" value="3"/>
</dbReference>
<feature type="domain" description="PAC" evidence="4">
    <location>
        <begin position="237"/>
        <end position="289"/>
    </location>
</feature>
<dbReference type="CDD" id="cd00130">
    <property type="entry name" value="PAS"/>
    <property type="match status" value="3"/>
</dbReference>
<dbReference type="InterPro" id="IPR000160">
    <property type="entry name" value="GGDEF_dom"/>
</dbReference>
<dbReference type="CDD" id="cd01949">
    <property type="entry name" value="GGDEF"/>
    <property type="match status" value="1"/>
</dbReference>
<dbReference type="Pfam" id="PF00990">
    <property type="entry name" value="GGDEF"/>
    <property type="match status" value="1"/>
</dbReference>
<dbReference type="EMBL" id="CP000230">
    <property type="protein sequence ID" value="ABC23932.1"/>
    <property type="molecule type" value="Genomic_DNA"/>
</dbReference>
<evidence type="ECO:0000259" key="6">
    <source>
        <dbReference type="PROSITE" id="PS50887"/>
    </source>
</evidence>
<dbReference type="PANTHER" id="PTHR44757:SF2">
    <property type="entry name" value="BIOFILM ARCHITECTURE MAINTENANCE PROTEIN MBAA"/>
    <property type="match status" value="1"/>
</dbReference>
<dbReference type="RefSeq" id="WP_011390885.1">
    <property type="nucleotide sequence ID" value="NC_007643.1"/>
</dbReference>
<dbReference type="GO" id="GO:0071111">
    <property type="term" value="F:cyclic-guanylate-specific phosphodiesterase activity"/>
    <property type="evidence" value="ECO:0007669"/>
    <property type="project" value="UniProtKB-EC"/>
</dbReference>
<protein>
    <submittedName>
        <fullName evidence="7">Diguanylate cyclase/phosphodiesterase</fullName>
    </submittedName>
</protein>
<dbReference type="Pfam" id="PF13426">
    <property type="entry name" value="PAS_9"/>
    <property type="match status" value="1"/>
</dbReference>
<sequence>MVQVPPPPPTGFADHASAAEDREAGDGPAPSIAEGLSAALFQSVVEALPVGTALLRDGVIVHANATLAGQIGETIDTLIGSPLTSYLTPADALAVQKVVEGAIALHGGVPVRRIAHIRHISGSERVYSLRFSPLDNGPHPLLVVITRDMTAQVAAENALRAAEGKYRAIFENAVEGIYQSTPDGTYLDVNPALARIYGYASPAELIAHFTDIASQLYVDGTKRGEFQRLMRETGEVRDFTAEVWRCDGHTIWITENARCVRGPDNEVLYYEGTVEDITAQRQSQETMRLLGKVFTSIAEGIVLLERDLTVRTVNPAFEAMTGLLRQDMEGRPARLFASGLHENDFLATVAAEVDRAGLWRGEIWGERREGPPYSGEMTVTAVRTRAGETTHYVAAITDITKRKRDEEHIRFQANFDMLTHLPNRHLIMDRLEQAMHQAQRTGRQVCVMFLDLDRFKQINDSYGHSAGDEVLKLTARRLRNCVRISDSVGRLGGDEFIVILSNVEDQHAGAYIAEKILYSLSEPFPIGGTEVFCIPSVGITYFPDHGETAPDLLRNADVAMYHAKQGGERRYAIFTPDMARRSLALLTMESDLRHALARDEFELHFQPKVRADLTLIGAEALIRWRHPEKGLINPGDFIPLAEESGLILPIGRWTLREACDRVMSWRAEGLTIPSVSVNVSPRQFQDQTLVETVRQILVETGLEPEALDLEITETVMTGDVEHAVGTLRALKDLGVTLSIDDFGTGYSSLNYLKTFPIDTLKIDQTFVRDVLHSGKDAAIVSTIIALARNLGFSVVAEGVEEIEQAEFLGSRDCQNFQGFLYSRPLPPAEFTTFLRTAKLETATPPDLVPSIAPGP</sequence>
<dbReference type="InterPro" id="IPR001610">
    <property type="entry name" value="PAC"/>
</dbReference>
<evidence type="ECO:0000313" key="8">
    <source>
        <dbReference type="Proteomes" id="UP000001929"/>
    </source>
</evidence>
<dbReference type="PROSITE" id="PS50887">
    <property type="entry name" value="GGDEF"/>
    <property type="match status" value="1"/>
</dbReference>
<dbReference type="Pfam" id="PF00563">
    <property type="entry name" value="EAL"/>
    <property type="match status" value="1"/>
</dbReference>
<dbReference type="AlphaFoldDB" id="Q2RPL3"/>
<proteinExistence type="predicted"/>
<dbReference type="PhylomeDB" id="Q2RPL3"/>
<dbReference type="CDD" id="cd01948">
    <property type="entry name" value="EAL"/>
    <property type="match status" value="1"/>
</dbReference>
<organism evidence="7 8">
    <name type="scientific">Rhodospirillum rubrum (strain ATCC 11170 / ATH 1.1.1 / DSM 467 / LMG 4362 / NCIMB 8255 / S1)</name>
    <dbReference type="NCBI Taxonomy" id="269796"/>
    <lineage>
        <taxon>Bacteria</taxon>
        <taxon>Pseudomonadati</taxon>
        <taxon>Pseudomonadota</taxon>
        <taxon>Alphaproteobacteria</taxon>
        <taxon>Rhodospirillales</taxon>
        <taxon>Rhodospirillaceae</taxon>
        <taxon>Rhodospirillum</taxon>
    </lineage>
</organism>
<feature type="domain" description="GGDEF" evidence="6">
    <location>
        <begin position="443"/>
        <end position="576"/>
    </location>
</feature>
<dbReference type="InterPro" id="IPR035965">
    <property type="entry name" value="PAS-like_dom_sf"/>
</dbReference>
<evidence type="ECO:0000259" key="3">
    <source>
        <dbReference type="PROSITE" id="PS50112"/>
    </source>
</evidence>
<dbReference type="InterPro" id="IPR000700">
    <property type="entry name" value="PAS-assoc_C"/>
</dbReference>
<dbReference type="Pfam" id="PF00989">
    <property type="entry name" value="PAS"/>
    <property type="match status" value="1"/>
</dbReference>
<dbReference type="EnsemblBacteria" id="ABC23932">
    <property type="protein sequence ID" value="ABC23932"/>
    <property type="gene ID" value="Rru_A3137"/>
</dbReference>
<dbReference type="SMART" id="SM00052">
    <property type="entry name" value="EAL"/>
    <property type="match status" value="1"/>
</dbReference>